<keyword evidence="6" id="KW-0325">Glycoprotein</keyword>
<comment type="caution">
    <text evidence="7">The sequence shown here is derived from an EMBL/GenBank/DDBJ whole genome shotgun (WGS) entry which is preliminary data.</text>
</comment>
<organism evidence="7 8">
    <name type="scientific">Mycoemilia scoparia</name>
    <dbReference type="NCBI Taxonomy" id="417184"/>
    <lineage>
        <taxon>Eukaryota</taxon>
        <taxon>Fungi</taxon>
        <taxon>Fungi incertae sedis</taxon>
        <taxon>Zoopagomycota</taxon>
        <taxon>Kickxellomycotina</taxon>
        <taxon>Kickxellomycetes</taxon>
        <taxon>Kickxellales</taxon>
        <taxon>Kickxellaceae</taxon>
        <taxon>Mycoemilia</taxon>
    </lineage>
</organism>
<keyword evidence="2" id="KW-0812">Transmembrane</keyword>
<evidence type="ECO:0000256" key="1">
    <source>
        <dbReference type="ARBA" id="ARBA00004370"/>
    </source>
</evidence>
<evidence type="ECO:0000313" key="8">
    <source>
        <dbReference type="Proteomes" id="UP001150538"/>
    </source>
</evidence>
<name>A0A9W7ZJM3_9FUNG</name>
<dbReference type="Proteomes" id="UP001150538">
    <property type="component" value="Unassembled WGS sequence"/>
</dbReference>
<accession>A0A9W7ZJM3</accession>
<gene>
    <name evidence="7" type="ORF">H4219_006348</name>
</gene>
<dbReference type="InterPro" id="IPR032675">
    <property type="entry name" value="LRR_dom_sf"/>
</dbReference>
<proteinExistence type="predicted"/>
<keyword evidence="3" id="KW-0732">Signal</keyword>
<feature type="non-terminal residue" evidence="7">
    <location>
        <position position="1"/>
    </location>
</feature>
<keyword evidence="4" id="KW-1133">Transmembrane helix</keyword>
<dbReference type="EMBL" id="JANBPU010000691">
    <property type="protein sequence ID" value="KAJ1909758.1"/>
    <property type="molecule type" value="Genomic_DNA"/>
</dbReference>
<dbReference type="Gene3D" id="3.80.10.10">
    <property type="entry name" value="Ribonuclease Inhibitor"/>
    <property type="match status" value="1"/>
</dbReference>
<dbReference type="AlphaFoldDB" id="A0A9W7ZJM3"/>
<evidence type="ECO:0000256" key="4">
    <source>
        <dbReference type="ARBA" id="ARBA00022989"/>
    </source>
</evidence>
<evidence type="ECO:0000256" key="3">
    <source>
        <dbReference type="ARBA" id="ARBA00022729"/>
    </source>
</evidence>
<dbReference type="PANTHER" id="PTHR48063">
    <property type="entry name" value="LRR RECEPTOR-LIKE KINASE"/>
    <property type="match status" value="1"/>
</dbReference>
<evidence type="ECO:0000256" key="2">
    <source>
        <dbReference type="ARBA" id="ARBA00022692"/>
    </source>
</evidence>
<keyword evidence="5" id="KW-0472">Membrane</keyword>
<evidence type="ECO:0000313" key="7">
    <source>
        <dbReference type="EMBL" id="KAJ1909758.1"/>
    </source>
</evidence>
<dbReference type="SUPFAM" id="SSF52047">
    <property type="entry name" value="RNI-like"/>
    <property type="match status" value="1"/>
</dbReference>
<comment type="subcellular location">
    <subcellularLocation>
        <location evidence="1">Membrane</location>
    </subcellularLocation>
</comment>
<evidence type="ECO:0000256" key="6">
    <source>
        <dbReference type="ARBA" id="ARBA00023180"/>
    </source>
</evidence>
<dbReference type="GO" id="GO:0016020">
    <property type="term" value="C:membrane"/>
    <property type="evidence" value="ECO:0007669"/>
    <property type="project" value="UniProtKB-SubCell"/>
</dbReference>
<dbReference type="PANTHER" id="PTHR48063:SF112">
    <property type="entry name" value="RECEPTOR LIKE PROTEIN 30-LIKE"/>
    <property type="match status" value="1"/>
</dbReference>
<keyword evidence="8" id="KW-1185">Reference proteome</keyword>
<dbReference type="InterPro" id="IPR046956">
    <property type="entry name" value="RLP23-like"/>
</dbReference>
<sequence length="407" mass="46689">TGPPPEQRLIHMYPNVEEITVDYSGSPNAHFFFKLLIENTHVRKLSLMQITEQALGLFKRIPLHQLRSLEIYMNGDVLISIDILDQFENLEHLDLQTSEFIIRNPNQTKVYPKLKTLDLISSYVTREAKTPDIKILSRLLPNLKTLDYRPGVLHRRNEYKTLYAECFESFPLPAPESLSLSSLSLSPSPPPPQRLPALPFGGQLTELALSYLTQSYAKVIEKYFPNLERLDFLTDANMDSEIHNAIKYLLTRANFPRLKKFTLIEGVFNNYNNFNIESIFSRNRSIPISGSNCIQTKLKSITLLNLSDSMLTSNFLFVIGQFPRLEKLRLLLYKSDSIKRVAANTRCKSLLMLELATVDQVEISVIMPSLAKIFPNLRVLKLRPPAAKFPTNFKTRFPKIKFILEAD</sequence>
<reference evidence="7" key="1">
    <citation type="submission" date="2022-07" db="EMBL/GenBank/DDBJ databases">
        <title>Phylogenomic reconstructions and comparative analyses of Kickxellomycotina fungi.</title>
        <authorList>
            <person name="Reynolds N.K."/>
            <person name="Stajich J.E."/>
            <person name="Barry K."/>
            <person name="Grigoriev I.V."/>
            <person name="Crous P."/>
            <person name="Smith M.E."/>
        </authorList>
    </citation>
    <scope>NUCLEOTIDE SEQUENCE</scope>
    <source>
        <strain evidence="7">NBRC 100468</strain>
    </source>
</reference>
<evidence type="ECO:0000256" key="5">
    <source>
        <dbReference type="ARBA" id="ARBA00023136"/>
    </source>
</evidence>
<protein>
    <submittedName>
        <fullName evidence="7">Uncharacterized protein</fullName>
    </submittedName>
</protein>